<keyword evidence="2" id="KW-1185">Reference proteome</keyword>
<accession>A0ACB8S7G2</accession>
<organism evidence="1 2">
    <name type="scientific">Auriscalpium vulgare</name>
    <dbReference type="NCBI Taxonomy" id="40419"/>
    <lineage>
        <taxon>Eukaryota</taxon>
        <taxon>Fungi</taxon>
        <taxon>Dikarya</taxon>
        <taxon>Basidiomycota</taxon>
        <taxon>Agaricomycotina</taxon>
        <taxon>Agaricomycetes</taxon>
        <taxon>Russulales</taxon>
        <taxon>Auriscalpiaceae</taxon>
        <taxon>Auriscalpium</taxon>
    </lineage>
</organism>
<evidence type="ECO:0000313" key="2">
    <source>
        <dbReference type="Proteomes" id="UP000814033"/>
    </source>
</evidence>
<protein>
    <submittedName>
        <fullName evidence="1">Uncharacterized protein</fullName>
    </submittedName>
</protein>
<evidence type="ECO:0000313" key="1">
    <source>
        <dbReference type="EMBL" id="KAI0052554.1"/>
    </source>
</evidence>
<dbReference type="Proteomes" id="UP000814033">
    <property type="component" value="Unassembled WGS sequence"/>
</dbReference>
<sequence>MAHCDYHPRSPSLDIPYVRPPRFLTVPPRPRRVDSRSTFSAASLASSSDDSDSSSPTSLYTPPSSVPSSPSPSQSSFTKRRPLPHLPPSPAAHPLPTPPAALRFSTSPRAKRADAAPRLTVLTTPPRRGPRPQPSPSPFTADSPASAATIIAPFPLHDLPAYPTSPSYSVHSISSPRVRPLPRRPPPPGPPSEGTTPVTLFGRPMWMLEEDDAPAGQIDWALIDEVMERAS</sequence>
<reference evidence="1" key="2">
    <citation type="journal article" date="2022" name="New Phytol.">
        <title>Evolutionary transition to the ectomycorrhizal habit in the genomes of a hyperdiverse lineage of mushroom-forming fungi.</title>
        <authorList>
            <person name="Looney B."/>
            <person name="Miyauchi S."/>
            <person name="Morin E."/>
            <person name="Drula E."/>
            <person name="Courty P.E."/>
            <person name="Kohler A."/>
            <person name="Kuo A."/>
            <person name="LaButti K."/>
            <person name="Pangilinan J."/>
            <person name="Lipzen A."/>
            <person name="Riley R."/>
            <person name="Andreopoulos W."/>
            <person name="He G."/>
            <person name="Johnson J."/>
            <person name="Nolan M."/>
            <person name="Tritt A."/>
            <person name="Barry K.W."/>
            <person name="Grigoriev I.V."/>
            <person name="Nagy L.G."/>
            <person name="Hibbett D."/>
            <person name="Henrissat B."/>
            <person name="Matheny P.B."/>
            <person name="Labbe J."/>
            <person name="Martin F.M."/>
        </authorList>
    </citation>
    <scope>NUCLEOTIDE SEQUENCE</scope>
    <source>
        <strain evidence="1">FP105234-sp</strain>
    </source>
</reference>
<comment type="caution">
    <text evidence="1">The sequence shown here is derived from an EMBL/GenBank/DDBJ whole genome shotgun (WGS) entry which is preliminary data.</text>
</comment>
<gene>
    <name evidence="1" type="ORF">FA95DRAFT_1601602</name>
</gene>
<name>A0ACB8S7G2_9AGAM</name>
<dbReference type="EMBL" id="MU275844">
    <property type="protein sequence ID" value="KAI0052554.1"/>
    <property type="molecule type" value="Genomic_DNA"/>
</dbReference>
<reference evidence="1" key="1">
    <citation type="submission" date="2021-02" db="EMBL/GenBank/DDBJ databases">
        <authorList>
            <consortium name="DOE Joint Genome Institute"/>
            <person name="Ahrendt S."/>
            <person name="Looney B.P."/>
            <person name="Miyauchi S."/>
            <person name="Morin E."/>
            <person name="Drula E."/>
            <person name="Courty P.E."/>
            <person name="Chicoki N."/>
            <person name="Fauchery L."/>
            <person name="Kohler A."/>
            <person name="Kuo A."/>
            <person name="Labutti K."/>
            <person name="Pangilinan J."/>
            <person name="Lipzen A."/>
            <person name="Riley R."/>
            <person name="Andreopoulos W."/>
            <person name="He G."/>
            <person name="Johnson J."/>
            <person name="Barry K.W."/>
            <person name="Grigoriev I.V."/>
            <person name="Nagy L."/>
            <person name="Hibbett D."/>
            <person name="Henrissat B."/>
            <person name="Matheny P.B."/>
            <person name="Labbe J."/>
            <person name="Martin F."/>
        </authorList>
    </citation>
    <scope>NUCLEOTIDE SEQUENCE</scope>
    <source>
        <strain evidence="1">FP105234-sp</strain>
    </source>
</reference>
<proteinExistence type="predicted"/>